<organism evidence="1 2">
    <name type="scientific">Linum tenue</name>
    <dbReference type="NCBI Taxonomy" id="586396"/>
    <lineage>
        <taxon>Eukaryota</taxon>
        <taxon>Viridiplantae</taxon>
        <taxon>Streptophyta</taxon>
        <taxon>Embryophyta</taxon>
        <taxon>Tracheophyta</taxon>
        <taxon>Spermatophyta</taxon>
        <taxon>Magnoliopsida</taxon>
        <taxon>eudicotyledons</taxon>
        <taxon>Gunneridae</taxon>
        <taxon>Pentapetalae</taxon>
        <taxon>rosids</taxon>
        <taxon>fabids</taxon>
        <taxon>Malpighiales</taxon>
        <taxon>Linaceae</taxon>
        <taxon>Linum</taxon>
    </lineage>
</organism>
<gene>
    <name evidence="1" type="ORF">LITE_LOCUS42155</name>
</gene>
<dbReference type="EMBL" id="CAMGYJ010000009">
    <property type="protein sequence ID" value="CAI0541554.1"/>
    <property type="molecule type" value="Genomic_DNA"/>
</dbReference>
<reference evidence="1" key="1">
    <citation type="submission" date="2022-08" db="EMBL/GenBank/DDBJ databases">
        <authorList>
            <person name="Gutierrez-Valencia J."/>
        </authorList>
    </citation>
    <scope>NUCLEOTIDE SEQUENCE</scope>
</reference>
<dbReference type="AlphaFoldDB" id="A0AAV0QB80"/>
<dbReference type="Proteomes" id="UP001154282">
    <property type="component" value="Unassembled WGS sequence"/>
</dbReference>
<name>A0AAV0QB80_9ROSI</name>
<evidence type="ECO:0000313" key="1">
    <source>
        <dbReference type="EMBL" id="CAI0541554.1"/>
    </source>
</evidence>
<comment type="caution">
    <text evidence="1">The sequence shown here is derived from an EMBL/GenBank/DDBJ whole genome shotgun (WGS) entry which is preliminary data.</text>
</comment>
<feature type="non-terminal residue" evidence="1">
    <location>
        <position position="45"/>
    </location>
</feature>
<keyword evidence="2" id="KW-1185">Reference proteome</keyword>
<proteinExistence type="predicted"/>
<evidence type="ECO:0000313" key="2">
    <source>
        <dbReference type="Proteomes" id="UP001154282"/>
    </source>
</evidence>
<protein>
    <submittedName>
        <fullName evidence="1">Uncharacterized protein</fullName>
    </submittedName>
</protein>
<accession>A0AAV0QB80</accession>
<sequence>MNKCHLLFGVINSDFSSKFNTSRTPSNNQNGTSRLDLLIFCAHTK</sequence>